<comment type="subcellular location">
    <subcellularLocation>
        <location evidence="1">Cell membrane</location>
        <topology evidence="1">Multi-pass membrane protein</topology>
    </subcellularLocation>
</comment>
<keyword evidence="12" id="KW-1185">Reference proteome</keyword>
<protein>
    <submittedName>
        <fullName evidence="11">PTS transporter subunit EIIC</fullName>
    </submittedName>
</protein>
<feature type="transmembrane region" description="Helical" evidence="9">
    <location>
        <begin position="7"/>
        <end position="27"/>
    </location>
</feature>
<evidence type="ECO:0000313" key="12">
    <source>
        <dbReference type="Proteomes" id="UP000664495"/>
    </source>
</evidence>
<evidence type="ECO:0000256" key="3">
    <source>
        <dbReference type="ARBA" id="ARBA00022475"/>
    </source>
</evidence>
<name>A0ABS3HNY5_9ENTE</name>
<keyword evidence="8 9" id="KW-0472">Membrane</keyword>
<keyword evidence="2" id="KW-0813">Transport</keyword>
<feature type="domain" description="PTS EIIC type-1" evidence="10">
    <location>
        <begin position="1"/>
        <end position="381"/>
    </location>
</feature>
<proteinExistence type="predicted"/>
<keyword evidence="5" id="KW-0598">Phosphotransferase system</keyword>
<feature type="transmembrane region" description="Helical" evidence="9">
    <location>
        <begin position="39"/>
        <end position="61"/>
    </location>
</feature>
<organism evidence="11 12">
    <name type="scientific">Candidatus Enterococcus murrayae</name>
    <dbReference type="NCBI Taxonomy" id="2815321"/>
    <lineage>
        <taxon>Bacteria</taxon>
        <taxon>Bacillati</taxon>
        <taxon>Bacillota</taxon>
        <taxon>Bacilli</taxon>
        <taxon>Lactobacillales</taxon>
        <taxon>Enterococcaceae</taxon>
        <taxon>Enterococcus</taxon>
    </lineage>
</organism>
<dbReference type="PANTHER" id="PTHR30009:SF4">
    <property type="entry name" value="PTS SYSTEM N-ACETYLGLUCOSAMINE-SPECIFIC EIICBA COMPONENT"/>
    <property type="match status" value="1"/>
</dbReference>
<evidence type="ECO:0000259" key="10">
    <source>
        <dbReference type="PROSITE" id="PS51103"/>
    </source>
</evidence>
<comment type="caution">
    <text evidence="11">The sequence shown here is derived from an EMBL/GenBank/DDBJ whole genome shotgun (WGS) entry which is preliminary data.</text>
</comment>
<evidence type="ECO:0000256" key="7">
    <source>
        <dbReference type="ARBA" id="ARBA00022989"/>
    </source>
</evidence>
<evidence type="ECO:0000256" key="9">
    <source>
        <dbReference type="SAM" id="Phobius"/>
    </source>
</evidence>
<accession>A0ABS3HNY5</accession>
<feature type="transmembrane region" description="Helical" evidence="9">
    <location>
        <begin position="73"/>
        <end position="93"/>
    </location>
</feature>
<evidence type="ECO:0000256" key="4">
    <source>
        <dbReference type="ARBA" id="ARBA00022597"/>
    </source>
</evidence>
<sequence length="386" mass="42321">MEKIRRLGGSLLPAISVLPVASLMLGIGQWVNSFQSDSFLANLLIVTGNFILGNISILFALSVSMGLAKGGDVCLPISATLAFLMITNLLKGTFLTKMGITNFADRIDALEKLNNQFIGIIIGVLVAYLYNRFSETKLPKYLAFFDGPRIVPILTVLATLILGGILYFIWPYLFSLLVDFGKMISGLGSVGAGLFGFFNRLLVPTGLHNALNSVFWFDLAGINDIANFWSSKGEKGIVGMYQAGFFPVTMFGLPGAALAMYRHASNRSEKLKSLLIANAFTAFLMGVSEPIELLFMFSFPPLFLVHACLTGLSLFVCSFFRWTAGFGFSSGLMDYVLSLRIPIANQPYMLLIVGAAAFLLYYVLFSFFINKFQPELFTDEIGNSIE</sequence>
<dbReference type="Proteomes" id="UP000664495">
    <property type="component" value="Unassembled WGS sequence"/>
</dbReference>
<feature type="transmembrane region" description="Helical" evidence="9">
    <location>
        <begin position="303"/>
        <end position="328"/>
    </location>
</feature>
<feature type="transmembrane region" description="Helical" evidence="9">
    <location>
        <begin position="241"/>
        <end position="261"/>
    </location>
</feature>
<evidence type="ECO:0000256" key="8">
    <source>
        <dbReference type="ARBA" id="ARBA00023136"/>
    </source>
</evidence>
<evidence type="ECO:0000313" key="11">
    <source>
        <dbReference type="EMBL" id="MBO0454278.1"/>
    </source>
</evidence>
<evidence type="ECO:0000256" key="2">
    <source>
        <dbReference type="ARBA" id="ARBA00022448"/>
    </source>
</evidence>
<keyword evidence="6 9" id="KW-0812">Transmembrane</keyword>
<keyword evidence="3" id="KW-1003">Cell membrane</keyword>
<evidence type="ECO:0000256" key="6">
    <source>
        <dbReference type="ARBA" id="ARBA00022692"/>
    </source>
</evidence>
<reference evidence="11 12" key="1">
    <citation type="submission" date="2021-03" db="EMBL/GenBank/DDBJ databases">
        <title>Enterococcal diversity collection.</title>
        <authorList>
            <person name="Gilmore M.S."/>
            <person name="Schwartzman J."/>
            <person name="Van Tyne D."/>
            <person name="Martin M."/>
            <person name="Earl A.M."/>
            <person name="Manson A.L."/>
            <person name="Straub T."/>
            <person name="Salamzade R."/>
            <person name="Saavedra J."/>
            <person name="Lebreton F."/>
            <person name="Prichula J."/>
            <person name="Schaufler K."/>
            <person name="Gaca A."/>
            <person name="Sgardioli B."/>
            <person name="Wagenaar J."/>
            <person name="Strong T."/>
        </authorList>
    </citation>
    <scope>NUCLEOTIDE SEQUENCE [LARGE SCALE GENOMIC DNA]</scope>
    <source>
        <strain evidence="11 12">MJM16</strain>
    </source>
</reference>
<feature type="transmembrane region" description="Helical" evidence="9">
    <location>
        <begin position="348"/>
        <end position="369"/>
    </location>
</feature>
<dbReference type="RefSeq" id="WP_207110015.1">
    <property type="nucleotide sequence ID" value="NZ_JAFLVR010000052.1"/>
</dbReference>
<evidence type="ECO:0000256" key="1">
    <source>
        <dbReference type="ARBA" id="ARBA00004651"/>
    </source>
</evidence>
<evidence type="ECO:0000256" key="5">
    <source>
        <dbReference type="ARBA" id="ARBA00022683"/>
    </source>
</evidence>
<feature type="transmembrane region" description="Helical" evidence="9">
    <location>
        <begin position="150"/>
        <end position="170"/>
    </location>
</feature>
<dbReference type="Pfam" id="PF02378">
    <property type="entry name" value="PTS_EIIC"/>
    <property type="match status" value="1"/>
</dbReference>
<dbReference type="EMBL" id="JAFLVR010000052">
    <property type="protein sequence ID" value="MBO0454278.1"/>
    <property type="molecule type" value="Genomic_DNA"/>
</dbReference>
<dbReference type="PROSITE" id="PS51103">
    <property type="entry name" value="PTS_EIIC_TYPE_1"/>
    <property type="match status" value="1"/>
</dbReference>
<feature type="transmembrane region" description="Helical" evidence="9">
    <location>
        <begin position="273"/>
        <end position="297"/>
    </location>
</feature>
<keyword evidence="4" id="KW-0762">Sugar transport</keyword>
<dbReference type="InterPro" id="IPR003352">
    <property type="entry name" value="PTS_EIIC"/>
</dbReference>
<dbReference type="InterPro" id="IPR050429">
    <property type="entry name" value="PTS_Glucose_EIICBA"/>
</dbReference>
<dbReference type="InterPro" id="IPR013013">
    <property type="entry name" value="PTS_EIIC_1"/>
</dbReference>
<keyword evidence="7 9" id="KW-1133">Transmembrane helix</keyword>
<gene>
    <name evidence="11" type="ORF">JZO85_18630</name>
</gene>
<dbReference type="PANTHER" id="PTHR30009">
    <property type="entry name" value="CYTOCHROME C-TYPE SYNTHESIS PROTEIN AND PTS TRANSMEMBRANE COMPONENT"/>
    <property type="match status" value="1"/>
</dbReference>
<feature type="transmembrane region" description="Helical" evidence="9">
    <location>
        <begin position="113"/>
        <end position="130"/>
    </location>
</feature>
<feature type="transmembrane region" description="Helical" evidence="9">
    <location>
        <begin position="176"/>
        <end position="198"/>
    </location>
</feature>